<dbReference type="OrthoDB" id="9808460at2"/>
<dbReference type="Pfam" id="PF00162">
    <property type="entry name" value="PGK"/>
    <property type="match status" value="1"/>
</dbReference>
<dbReference type="UniPathway" id="UPA00109">
    <property type="reaction ID" value="UER00185"/>
</dbReference>
<accession>A0A3Q9V9X3</accession>
<dbReference type="PIRSF" id="PIRSF000724">
    <property type="entry name" value="Pgk"/>
    <property type="match status" value="1"/>
</dbReference>
<evidence type="ECO:0000256" key="9">
    <source>
        <dbReference type="ARBA" id="ARBA00022741"/>
    </source>
</evidence>
<evidence type="ECO:0000256" key="3">
    <source>
        <dbReference type="ARBA" id="ARBA00008982"/>
    </source>
</evidence>
<evidence type="ECO:0000256" key="1">
    <source>
        <dbReference type="ARBA" id="ARBA00000642"/>
    </source>
</evidence>
<feature type="binding site" evidence="13">
    <location>
        <position position="118"/>
    </location>
    <ligand>
        <name>substrate</name>
    </ligand>
</feature>
<sequence length="397" mass="43618">MKKTIKDIELKGKKVILRVDFNVPLANDVVMDTKRIDAAIPTIKYILEQGASLIMLSHLGRIKKEEDKIGKSLKPVVAKFSEILGKEVKFIPSTRGKEVEDDAKNLKPGEIIFLENTRYEDLNNRAESDNNDDLAKYWASLGNVYVNDAFGASHRSHASTSGIPKFVKESALGFLMNNEVAHLEKILDGFERPFVAIVGGAKVSDKIKVLEKLFNVADKVLVVGGMAYTFQKALGHKIGTSICEDDKLEMAKNYLKQYKDKIVLPIDNAYTDEFADKKPQFTTKDNIDIPDGYMGLDVGPQSVELFNEIIASAKTVFWNGPAGVTEFKNFENGTKGIAIAIANNQNAYSVVGGGDSVTAINKLGYQSKFSFISTGGGASIEFIQGNKMPGFEAIQDK</sequence>
<dbReference type="RefSeq" id="WP_137412651.1">
    <property type="nucleotide sequence ID" value="NZ_CP033058.2"/>
</dbReference>
<feature type="binding site" evidence="13 15">
    <location>
        <begin position="353"/>
        <end position="356"/>
    </location>
    <ligand>
        <name>ATP</name>
        <dbReference type="ChEBI" id="CHEBI:30616"/>
    </ligand>
</feature>
<feature type="binding site" evidence="14">
    <location>
        <position position="155"/>
    </location>
    <ligand>
        <name>(2R)-3-phosphoglycerate</name>
        <dbReference type="ChEBI" id="CHEBI:58272"/>
    </ligand>
</feature>
<dbReference type="Gene3D" id="3.40.50.1260">
    <property type="entry name" value="Phosphoglycerate kinase, N-terminal domain"/>
    <property type="match status" value="2"/>
</dbReference>
<dbReference type="GO" id="GO:0006096">
    <property type="term" value="P:glycolytic process"/>
    <property type="evidence" value="ECO:0007669"/>
    <property type="project" value="UniProtKB-UniRule"/>
</dbReference>
<dbReference type="GO" id="GO:0005829">
    <property type="term" value="C:cytosol"/>
    <property type="evidence" value="ECO:0007669"/>
    <property type="project" value="TreeGrafter"/>
</dbReference>
<evidence type="ECO:0000256" key="4">
    <source>
        <dbReference type="ARBA" id="ARBA00011245"/>
    </source>
</evidence>
<evidence type="ECO:0000313" key="17">
    <source>
        <dbReference type="EMBL" id="AZZ65261.2"/>
    </source>
</evidence>
<feature type="binding site" evidence="13 14">
    <location>
        <begin position="20"/>
        <end position="22"/>
    </location>
    <ligand>
        <name>substrate</name>
    </ligand>
</feature>
<comment type="similarity">
    <text evidence="3 13 16">Belongs to the phosphoglycerate kinase family.</text>
</comment>
<comment type="subunit">
    <text evidence="4 13">Monomer.</text>
</comment>
<evidence type="ECO:0000256" key="14">
    <source>
        <dbReference type="PIRSR" id="PIRSR000724-1"/>
    </source>
</evidence>
<dbReference type="AlphaFoldDB" id="A0A3Q9V9X3"/>
<feature type="binding site" evidence="14">
    <location>
        <position position="118"/>
    </location>
    <ligand>
        <name>(2R)-3-phosphoglycerate</name>
        <dbReference type="ChEBI" id="CHEBI:58272"/>
    </ligand>
</feature>
<keyword evidence="11 13" id="KW-0067">ATP-binding</keyword>
<dbReference type="FunFam" id="3.40.50.1260:FF:000031">
    <property type="entry name" value="Phosphoglycerate kinase 1"/>
    <property type="match status" value="1"/>
</dbReference>
<evidence type="ECO:0000256" key="5">
    <source>
        <dbReference type="ARBA" id="ARBA00013061"/>
    </source>
</evidence>
<evidence type="ECO:0000256" key="8">
    <source>
        <dbReference type="ARBA" id="ARBA00022679"/>
    </source>
</evidence>
<dbReference type="GO" id="GO:0006094">
    <property type="term" value="P:gluconeogenesis"/>
    <property type="evidence" value="ECO:0007669"/>
    <property type="project" value="TreeGrafter"/>
</dbReference>
<gene>
    <name evidence="13" type="primary">pgk</name>
    <name evidence="17" type="ORF">DMC14_000355</name>
</gene>
<dbReference type="SUPFAM" id="SSF53748">
    <property type="entry name" value="Phosphoglycerate kinase"/>
    <property type="match status" value="1"/>
</dbReference>
<feature type="binding site" evidence="13">
    <location>
        <position position="155"/>
    </location>
    <ligand>
        <name>substrate</name>
    </ligand>
</feature>
<evidence type="ECO:0000256" key="16">
    <source>
        <dbReference type="RuleBase" id="RU000532"/>
    </source>
</evidence>
<evidence type="ECO:0000256" key="13">
    <source>
        <dbReference type="HAMAP-Rule" id="MF_00145"/>
    </source>
</evidence>
<dbReference type="InterPro" id="IPR036043">
    <property type="entry name" value="Phosphoglycerate_kinase_sf"/>
</dbReference>
<dbReference type="PANTHER" id="PTHR11406:SF23">
    <property type="entry name" value="PHOSPHOGLYCERATE KINASE 1, CHLOROPLASTIC-RELATED"/>
    <property type="match status" value="1"/>
</dbReference>
<dbReference type="InterPro" id="IPR015911">
    <property type="entry name" value="Phosphoglycerate_kinase_CS"/>
</dbReference>
<protein>
    <recommendedName>
        <fullName evidence="6 13">Phosphoglycerate kinase</fullName>
        <ecNumber evidence="5 13">2.7.2.3</ecNumber>
    </recommendedName>
</protein>
<evidence type="ECO:0000256" key="7">
    <source>
        <dbReference type="ARBA" id="ARBA00022490"/>
    </source>
</evidence>
<dbReference type="EMBL" id="CP033058">
    <property type="protein sequence ID" value="AZZ65261.2"/>
    <property type="molecule type" value="Genomic_DNA"/>
</dbReference>
<dbReference type="PRINTS" id="PR00477">
    <property type="entry name" value="PHGLYCKINASE"/>
</dbReference>
<organism evidence="17 18">
    <name type="scientific">Metamycoplasma phocicerebrale</name>
    <dbReference type="NCBI Taxonomy" id="142649"/>
    <lineage>
        <taxon>Bacteria</taxon>
        <taxon>Bacillati</taxon>
        <taxon>Mycoplasmatota</taxon>
        <taxon>Mycoplasmoidales</taxon>
        <taxon>Metamycoplasmataceae</taxon>
        <taxon>Metamycoplasma</taxon>
    </lineage>
</organism>
<keyword evidence="10 13" id="KW-0418">Kinase</keyword>
<evidence type="ECO:0000256" key="15">
    <source>
        <dbReference type="PIRSR" id="PIRSR000724-2"/>
    </source>
</evidence>
<feature type="binding site" evidence="13 14">
    <location>
        <begin position="58"/>
        <end position="61"/>
    </location>
    <ligand>
        <name>substrate</name>
    </ligand>
</feature>
<evidence type="ECO:0000313" key="18">
    <source>
        <dbReference type="Proteomes" id="UP000256585"/>
    </source>
</evidence>
<keyword evidence="12 13" id="KW-0324">Glycolysis</keyword>
<keyword evidence="9 13" id="KW-0547">Nucleotide-binding</keyword>
<feature type="binding site" evidence="13 15">
    <location>
        <position position="295"/>
    </location>
    <ligand>
        <name>ATP</name>
        <dbReference type="ChEBI" id="CHEBI:30616"/>
    </ligand>
</feature>
<dbReference type="InterPro" id="IPR015824">
    <property type="entry name" value="Phosphoglycerate_kinase_N"/>
</dbReference>
<keyword evidence="7 13" id="KW-0963">Cytoplasm</keyword>
<keyword evidence="18" id="KW-1185">Reference proteome</keyword>
<evidence type="ECO:0000256" key="2">
    <source>
        <dbReference type="ARBA" id="ARBA00004838"/>
    </source>
</evidence>
<evidence type="ECO:0000256" key="12">
    <source>
        <dbReference type="ARBA" id="ARBA00023152"/>
    </source>
</evidence>
<dbReference type="KEGG" id="mphc:DMC14_000355"/>
<comment type="pathway">
    <text evidence="2 13">Carbohydrate degradation; glycolysis; pyruvate from D-glyceraldehyde 3-phosphate: step 2/5.</text>
</comment>
<reference evidence="17" key="1">
    <citation type="submission" date="2019-03" db="EMBL/GenBank/DDBJ databases">
        <title>Draft Sequence and Annotation of the Mycoplasma phocicerebrale Strain 1049T Genome.</title>
        <authorList>
            <person name="Frasca S.Jr."/>
            <person name="Kutish G.F."/>
            <person name="Castellanos Gell J."/>
            <person name="Michaels D.L."/>
            <person name="Brown D.R."/>
        </authorList>
    </citation>
    <scope>NUCLEOTIDE SEQUENCE</scope>
    <source>
        <strain evidence="17">1049</strain>
    </source>
</reference>
<comment type="subcellular location">
    <subcellularLocation>
        <location evidence="13">Cytoplasm</location>
    </subcellularLocation>
</comment>
<dbReference type="FunFam" id="3.40.50.1260:FF:000006">
    <property type="entry name" value="Phosphoglycerate kinase"/>
    <property type="match status" value="1"/>
</dbReference>
<feature type="binding site" evidence="13 15">
    <location>
        <position position="206"/>
    </location>
    <ligand>
        <name>ATP</name>
        <dbReference type="ChEBI" id="CHEBI:30616"/>
    </ligand>
</feature>
<evidence type="ECO:0000256" key="6">
    <source>
        <dbReference type="ARBA" id="ARBA00016471"/>
    </source>
</evidence>
<evidence type="ECO:0000256" key="10">
    <source>
        <dbReference type="ARBA" id="ARBA00022777"/>
    </source>
</evidence>
<comment type="catalytic activity">
    <reaction evidence="1 13 16">
        <text>(2R)-3-phosphoglycerate + ATP = (2R)-3-phospho-glyceroyl phosphate + ADP</text>
        <dbReference type="Rhea" id="RHEA:14801"/>
        <dbReference type="ChEBI" id="CHEBI:30616"/>
        <dbReference type="ChEBI" id="CHEBI:57604"/>
        <dbReference type="ChEBI" id="CHEBI:58272"/>
        <dbReference type="ChEBI" id="CHEBI:456216"/>
        <dbReference type="EC" id="2.7.2.3"/>
    </reaction>
</comment>
<dbReference type="EC" id="2.7.2.3" evidence="5 13"/>
<feature type="binding site" evidence="13">
    <location>
        <position position="35"/>
    </location>
    <ligand>
        <name>substrate</name>
    </ligand>
</feature>
<proteinExistence type="inferred from homology"/>
<dbReference type="GO" id="GO:0043531">
    <property type="term" value="F:ADP binding"/>
    <property type="evidence" value="ECO:0007669"/>
    <property type="project" value="TreeGrafter"/>
</dbReference>
<dbReference type="GO" id="GO:0005524">
    <property type="term" value="F:ATP binding"/>
    <property type="evidence" value="ECO:0007669"/>
    <property type="project" value="UniProtKB-KW"/>
</dbReference>
<dbReference type="HAMAP" id="MF_00145">
    <property type="entry name" value="Phosphoglyc_kinase"/>
    <property type="match status" value="1"/>
</dbReference>
<feature type="binding site" evidence="13 15">
    <location>
        <position position="326"/>
    </location>
    <ligand>
        <name>ATP</name>
        <dbReference type="ChEBI" id="CHEBI:30616"/>
    </ligand>
</feature>
<keyword evidence="8 13" id="KW-0808">Transferase</keyword>
<feature type="binding site" evidence="14">
    <location>
        <position position="35"/>
    </location>
    <ligand>
        <name>(2R)-3-phosphoglycerate</name>
        <dbReference type="ChEBI" id="CHEBI:58272"/>
    </ligand>
</feature>
<dbReference type="PANTHER" id="PTHR11406">
    <property type="entry name" value="PHOSPHOGLYCERATE KINASE"/>
    <property type="match status" value="1"/>
</dbReference>
<evidence type="ECO:0000256" key="11">
    <source>
        <dbReference type="ARBA" id="ARBA00022840"/>
    </source>
</evidence>
<dbReference type="Proteomes" id="UP000256585">
    <property type="component" value="Chromosome"/>
</dbReference>
<dbReference type="GO" id="GO:0004618">
    <property type="term" value="F:phosphoglycerate kinase activity"/>
    <property type="evidence" value="ECO:0007669"/>
    <property type="project" value="UniProtKB-UniRule"/>
</dbReference>
<dbReference type="PROSITE" id="PS00111">
    <property type="entry name" value="PGLYCERATE_KINASE"/>
    <property type="match status" value="1"/>
</dbReference>
<name>A0A3Q9V9X3_9BACT</name>
<dbReference type="InterPro" id="IPR001576">
    <property type="entry name" value="Phosphoglycerate_kinase"/>
</dbReference>